<dbReference type="PANTHER" id="PTHR33478">
    <property type="entry name" value="EXTRACELLULAR METALLOPROTEINASE MEP"/>
    <property type="match status" value="1"/>
</dbReference>
<evidence type="ECO:0000256" key="13">
    <source>
        <dbReference type="RuleBase" id="RU364017"/>
    </source>
</evidence>
<evidence type="ECO:0000256" key="6">
    <source>
        <dbReference type="ARBA" id="ARBA00022729"/>
    </source>
</evidence>
<comment type="similarity">
    <text evidence="2 13">Belongs to the peptidase M36 family.</text>
</comment>
<dbReference type="EMBL" id="KL648604">
    <property type="protein sequence ID" value="KEY67782.1"/>
    <property type="molecule type" value="Genomic_DNA"/>
</dbReference>
<keyword evidence="9 13" id="KW-0482">Metalloprotease</keyword>
<keyword evidence="8 12" id="KW-0862">Zinc</keyword>
<feature type="chain" id="PRO_5009359909" description="Extracellular metalloproteinase" evidence="13">
    <location>
        <begin position="19"/>
        <end position="910"/>
    </location>
</feature>
<accession>A0A084AR53</accession>
<dbReference type="MEROPS" id="M36.001"/>
<dbReference type="Gene3D" id="3.10.170.10">
    <property type="match status" value="1"/>
</dbReference>
<feature type="domain" description="FTP" evidence="14">
    <location>
        <begin position="79"/>
        <end position="129"/>
    </location>
</feature>
<feature type="signal peptide" evidence="13">
    <location>
        <begin position="1"/>
        <end position="18"/>
    </location>
</feature>
<dbReference type="PANTHER" id="PTHR33478:SF1">
    <property type="entry name" value="EXTRACELLULAR METALLOPROTEINASE MEP"/>
    <property type="match status" value="1"/>
</dbReference>
<evidence type="ECO:0000256" key="10">
    <source>
        <dbReference type="ARBA" id="ARBA00023145"/>
    </source>
</evidence>
<reference evidence="15 16" key="1">
    <citation type="journal article" date="2014" name="BMC Genomics">
        <title>Comparative genome sequencing reveals chemotype-specific gene clusters in the toxigenic black mold Stachybotrys.</title>
        <authorList>
            <person name="Semeiks J."/>
            <person name="Borek D."/>
            <person name="Otwinowski Z."/>
            <person name="Grishin N.V."/>
        </authorList>
    </citation>
    <scope>NUCLEOTIDE SEQUENCE [LARGE SCALE GENOMIC DNA]</scope>
    <source>
        <strain evidence="16">CBS 109288 / IBT 7711</strain>
    </source>
</reference>
<comment type="cofactor">
    <cofactor evidence="12">
        <name>Zn(2+)</name>
        <dbReference type="ChEBI" id="CHEBI:29105"/>
    </cofactor>
    <text evidence="12">Binds 1 zinc ion per subunit.</text>
</comment>
<evidence type="ECO:0000313" key="15">
    <source>
        <dbReference type="EMBL" id="KEY67782.1"/>
    </source>
</evidence>
<protein>
    <recommendedName>
        <fullName evidence="13">Extracellular metalloproteinase</fullName>
        <ecNumber evidence="13">3.4.24.-</ecNumber>
    </recommendedName>
    <alternativeName>
        <fullName evidence="13">Fungalysin</fullName>
    </alternativeName>
</protein>
<evidence type="ECO:0000256" key="5">
    <source>
        <dbReference type="ARBA" id="ARBA00022723"/>
    </source>
</evidence>
<organism evidence="15 16">
    <name type="scientific">Stachybotrys chartarum (strain CBS 109288 / IBT 7711)</name>
    <name type="common">Toxic black mold</name>
    <name type="synonym">Stilbospora chartarum</name>
    <dbReference type="NCBI Taxonomy" id="1280523"/>
    <lineage>
        <taxon>Eukaryota</taxon>
        <taxon>Fungi</taxon>
        <taxon>Dikarya</taxon>
        <taxon>Ascomycota</taxon>
        <taxon>Pezizomycotina</taxon>
        <taxon>Sordariomycetes</taxon>
        <taxon>Hypocreomycetidae</taxon>
        <taxon>Hypocreales</taxon>
        <taxon>Stachybotryaceae</taxon>
        <taxon>Stachybotrys</taxon>
    </lineage>
</organism>
<feature type="binding site" evidence="12">
    <location>
        <position position="427"/>
    </location>
    <ligand>
        <name>Zn(2+)</name>
        <dbReference type="ChEBI" id="CHEBI:29105"/>
        <note>catalytic</note>
    </ligand>
</feature>
<dbReference type="SUPFAM" id="SSF55486">
    <property type="entry name" value="Metalloproteases ('zincins'), catalytic domain"/>
    <property type="match status" value="1"/>
</dbReference>
<dbReference type="Pfam" id="PF07504">
    <property type="entry name" value="FTP"/>
    <property type="match status" value="1"/>
</dbReference>
<evidence type="ECO:0000256" key="11">
    <source>
        <dbReference type="PIRSR" id="PIRSR601842-1"/>
    </source>
</evidence>
<keyword evidence="6 13" id="KW-0732">Signal</keyword>
<dbReference type="HOGENOM" id="CLU_012703_3_0_1"/>
<dbReference type="InterPro" id="IPR001842">
    <property type="entry name" value="Peptidase_M36"/>
</dbReference>
<dbReference type="Proteomes" id="UP000028045">
    <property type="component" value="Unassembled WGS sequence"/>
</dbReference>
<dbReference type="GO" id="GO:0006508">
    <property type="term" value="P:proteolysis"/>
    <property type="evidence" value="ECO:0007669"/>
    <property type="project" value="UniProtKB-KW"/>
</dbReference>
<evidence type="ECO:0000256" key="1">
    <source>
        <dbReference type="ARBA" id="ARBA00004613"/>
    </source>
</evidence>
<dbReference type="EC" id="3.4.24.-" evidence="13"/>
<evidence type="ECO:0000256" key="3">
    <source>
        <dbReference type="ARBA" id="ARBA00022525"/>
    </source>
</evidence>
<evidence type="ECO:0000256" key="8">
    <source>
        <dbReference type="ARBA" id="ARBA00022833"/>
    </source>
</evidence>
<dbReference type="InterPro" id="IPR027268">
    <property type="entry name" value="Peptidase_M4/M1_CTD_sf"/>
</dbReference>
<keyword evidence="16" id="KW-1185">Reference proteome</keyword>
<dbReference type="GO" id="GO:0004222">
    <property type="term" value="F:metalloendopeptidase activity"/>
    <property type="evidence" value="ECO:0007669"/>
    <property type="project" value="InterPro"/>
</dbReference>
<keyword evidence="7 13" id="KW-0378">Hydrolase</keyword>
<feature type="binding site" evidence="12">
    <location>
        <position position="457"/>
    </location>
    <ligand>
        <name>Zn(2+)</name>
        <dbReference type="ChEBI" id="CHEBI:29105"/>
        <note>catalytic</note>
    </ligand>
</feature>
<comment type="subcellular location">
    <subcellularLocation>
        <location evidence="1 13">Secreted</location>
    </subcellularLocation>
</comment>
<dbReference type="OrthoDB" id="3227768at2759"/>
<feature type="non-terminal residue" evidence="15">
    <location>
        <position position="910"/>
    </location>
</feature>
<evidence type="ECO:0000256" key="9">
    <source>
        <dbReference type="ARBA" id="ARBA00023049"/>
    </source>
</evidence>
<gene>
    <name evidence="15" type="ORF">S7711_04099</name>
</gene>
<dbReference type="Pfam" id="PF02128">
    <property type="entry name" value="Peptidase_M36"/>
    <property type="match status" value="1"/>
</dbReference>
<dbReference type="CDD" id="cd09596">
    <property type="entry name" value="M36"/>
    <property type="match status" value="1"/>
</dbReference>
<dbReference type="PRINTS" id="PR00999">
    <property type="entry name" value="FUNGALYSIN"/>
</dbReference>
<evidence type="ECO:0000256" key="4">
    <source>
        <dbReference type="ARBA" id="ARBA00022670"/>
    </source>
</evidence>
<dbReference type="GO" id="GO:0005576">
    <property type="term" value="C:extracellular region"/>
    <property type="evidence" value="ECO:0007669"/>
    <property type="project" value="UniProtKB-SubCell"/>
</dbReference>
<proteinExistence type="inferred from homology"/>
<keyword evidence="4 13" id="KW-0645">Protease</keyword>
<evidence type="ECO:0000256" key="2">
    <source>
        <dbReference type="ARBA" id="ARBA00006006"/>
    </source>
</evidence>
<dbReference type="Gene3D" id="1.10.390.10">
    <property type="entry name" value="Neutral Protease Domain 2"/>
    <property type="match status" value="1"/>
</dbReference>
<sequence>MKLFAILGLADLLVLVSGHPHPGPASSIDVSKYRLPALSTYANNQKVSETRLFPRTSTDKINYLEAAEDFVRQTVPGLTFRLVDDHYVGKNGIAHVYFKQTVNGLDVGNADFNVNVDRYGNVFSHGSSFFTGELPTERSLSKRDYLEPVAALLKVIDLLGLPLDAGNVSVDGKGTTPEQYEFNDVIGTERNPTARLIYFDKGSGDLHLSWRIEINAFPTWLVTYIDAATGEDIHGVVEYGKPLTYEVYPWGVNDPSLGSRIVVEDPWLSVASPFTWVGDGSANYTTTQGNNAVAVHSPTDSQGDWQPKYRPNSPELSFEYPYNDRLSNPAEYRDAAITQLFYTSNVYHDLLYLLGFTEAAGNFQLNNNGLGGRDGDFVILQAQDGSGTNNAWFFPTVDGEPPRMLMWLWNIIPPTRDSSFDAGLVLHEYTHGVSSRLTGGPLNAQCLDTVEAGGLDEGWADFMAVAIMVQPNANRTSTYTMARWLLPGPTGIRPYLYSTNTRTNPLLYSYLARDTLRHSIGNVWANMLYEILWNLIDKYGKNDGNFPEFDENGVPTDGKFLAMQLVVDGLALQPCNPTLVSARDAMLDADVALTGGANACELWTGFAKRGLGAGAQPAVYVDDFSVPDGVCEHLRRAALMMHSFPWTAKPFQMAADENDPKGSRVDDPEFKALAKSIAIADMLCISMIASSLYKISEKQSPRLANSYDPWNELPYYSSQAIQNLRQWPHTINAYKENVSLSEWLSVYDGAHPHGPAANLDDDHEYYIHEIVDITDDNWARQWDPIIGQIASDYNDIRYGHARPYFHWHYLKNAKYGELWRELFTAAVRLMGPNLYGDVVTKLETIKTSINAAASVLEGLVVGLIREVDDAIISAVKLRVIALGAVCEQVNARYQSVGRDEYWNTRLWQHN</sequence>
<evidence type="ECO:0000256" key="12">
    <source>
        <dbReference type="PIRSR" id="PIRSR601842-2"/>
    </source>
</evidence>
<keyword evidence="10 13" id="KW-0865">Zymogen</keyword>
<evidence type="ECO:0000259" key="14">
    <source>
        <dbReference type="Pfam" id="PF07504"/>
    </source>
</evidence>
<dbReference type="GO" id="GO:0008270">
    <property type="term" value="F:zinc ion binding"/>
    <property type="evidence" value="ECO:0007669"/>
    <property type="project" value="InterPro"/>
</dbReference>
<keyword evidence="5 12" id="KW-0479">Metal-binding</keyword>
<feature type="binding site" evidence="12">
    <location>
        <position position="431"/>
    </location>
    <ligand>
        <name>Zn(2+)</name>
        <dbReference type="ChEBI" id="CHEBI:29105"/>
        <note>catalytic</note>
    </ligand>
</feature>
<dbReference type="AlphaFoldDB" id="A0A084AR53"/>
<name>A0A084AR53_STACB</name>
<dbReference type="InterPro" id="IPR011096">
    <property type="entry name" value="FTP_domain"/>
</dbReference>
<dbReference type="InterPro" id="IPR050371">
    <property type="entry name" value="Fungal_virulence_M36"/>
</dbReference>
<feature type="active site" evidence="11">
    <location>
        <position position="428"/>
    </location>
</feature>
<evidence type="ECO:0000313" key="16">
    <source>
        <dbReference type="Proteomes" id="UP000028045"/>
    </source>
</evidence>
<keyword evidence="3 13" id="KW-0964">Secreted</keyword>
<evidence type="ECO:0000256" key="7">
    <source>
        <dbReference type="ARBA" id="ARBA00022801"/>
    </source>
</evidence>